<feature type="region of interest" description="Disordered" evidence="1">
    <location>
        <begin position="205"/>
        <end position="243"/>
    </location>
</feature>
<dbReference type="EMBL" id="WNKS01000001">
    <property type="protein sequence ID" value="MTV29778.1"/>
    <property type="molecule type" value="Genomic_DNA"/>
</dbReference>
<evidence type="ECO:0000313" key="2">
    <source>
        <dbReference type="EMBL" id="MTV29778.1"/>
    </source>
</evidence>
<feature type="compositionally biased region" description="Polar residues" evidence="1">
    <location>
        <begin position="1"/>
        <end position="13"/>
    </location>
</feature>
<feature type="compositionally biased region" description="Pro residues" evidence="1">
    <location>
        <begin position="142"/>
        <end position="165"/>
    </location>
</feature>
<reference evidence="2 3" key="1">
    <citation type="submission" date="2019-11" db="EMBL/GenBank/DDBJ databases">
        <title>Whole-genome sequence of a Rhodoblastus acidophilus DSM 142.</title>
        <authorList>
            <person name="Kyndt J.A."/>
            <person name="Meyer T.E."/>
        </authorList>
    </citation>
    <scope>NUCLEOTIDE SEQUENCE [LARGE SCALE GENOMIC DNA]</scope>
    <source>
        <strain evidence="2 3">DSM 142</strain>
    </source>
</reference>
<dbReference type="RefSeq" id="WP_155444425.1">
    <property type="nucleotide sequence ID" value="NZ_JAOQNR010000001.1"/>
</dbReference>
<name>A0A6N8DHW4_RHOAC</name>
<sequence length="336" mass="35373">MNANNANQTSLQAEQKAHEPSMEDILASIRKIIADDDALPLSRRAAPAKTEAPEPSEPAHAEPLAPPPAVPPLAPVVHPVPAAPVPTSAVAARAPLKPPPIPSLRELAQRLDELPSSLAPARARIEPAPAPLELRPSLGEPPHSPEPHAPPPVQPPPVFFVPPAEPAAESAPEAPAPKTSISFETGGFKAPPLSFTASVAPPASFAAGPAVAAPPSTEPADSPAPEPVVEPAARTVDIPPVEPVRPVLTSPRAILPPARLDRVEPTMLSERSELKVGAAFEALAESALLRDPELVERMTREILRPLIKTWLDDNLPNVVERLVRAEIERVARGPKI</sequence>
<evidence type="ECO:0000313" key="3">
    <source>
        <dbReference type="Proteomes" id="UP000439113"/>
    </source>
</evidence>
<feature type="compositionally biased region" description="Low complexity" evidence="1">
    <location>
        <begin position="75"/>
        <end position="95"/>
    </location>
</feature>
<gene>
    <name evidence="2" type="ORF">GJ654_02080</name>
</gene>
<feature type="compositionally biased region" description="Low complexity" evidence="1">
    <location>
        <begin position="166"/>
        <end position="177"/>
    </location>
</feature>
<feature type="region of interest" description="Disordered" evidence="1">
    <location>
        <begin position="1"/>
        <end position="22"/>
    </location>
</feature>
<evidence type="ECO:0000256" key="1">
    <source>
        <dbReference type="SAM" id="MobiDB-lite"/>
    </source>
</evidence>
<dbReference type="OrthoDB" id="7189469at2"/>
<organism evidence="2 3">
    <name type="scientific">Rhodoblastus acidophilus</name>
    <name type="common">Rhodopseudomonas acidophila</name>
    <dbReference type="NCBI Taxonomy" id="1074"/>
    <lineage>
        <taxon>Bacteria</taxon>
        <taxon>Pseudomonadati</taxon>
        <taxon>Pseudomonadota</taxon>
        <taxon>Alphaproteobacteria</taxon>
        <taxon>Hyphomicrobiales</taxon>
        <taxon>Rhodoblastaceae</taxon>
        <taxon>Rhodoblastus</taxon>
    </lineage>
</organism>
<dbReference type="Proteomes" id="UP000439113">
    <property type="component" value="Unassembled WGS sequence"/>
</dbReference>
<comment type="caution">
    <text evidence="2">The sequence shown here is derived from an EMBL/GenBank/DDBJ whole genome shotgun (WGS) entry which is preliminary data.</text>
</comment>
<protein>
    <submittedName>
        <fullName evidence="2">DUF2497 domain-containing protein</fullName>
    </submittedName>
</protein>
<proteinExistence type="predicted"/>
<feature type="compositionally biased region" description="Pro residues" evidence="1">
    <location>
        <begin position="64"/>
        <end position="74"/>
    </location>
</feature>
<feature type="region of interest" description="Disordered" evidence="1">
    <location>
        <begin position="40"/>
        <end position="187"/>
    </location>
</feature>
<dbReference type="Pfam" id="PF10691">
    <property type="entry name" value="DUF2497"/>
    <property type="match status" value="1"/>
</dbReference>
<feature type="compositionally biased region" description="Low complexity" evidence="1">
    <location>
        <begin position="205"/>
        <end position="221"/>
    </location>
</feature>
<dbReference type="InterPro" id="IPR019632">
    <property type="entry name" value="DUF2497"/>
</dbReference>
<dbReference type="AlphaFoldDB" id="A0A6N8DHW4"/>
<accession>A0A6N8DHW4</accession>